<dbReference type="AlphaFoldDB" id="A0A2T8I8M1"/>
<name>A0A2T8I8M1_9POAL</name>
<dbReference type="Gramene" id="PVH34015">
    <property type="protein sequence ID" value="PVH34015"/>
    <property type="gene ID" value="PAHAL_8G119500"/>
</dbReference>
<evidence type="ECO:0000313" key="1">
    <source>
        <dbReference type="EMBL" id="PVH34015.1"/>
    </source>
</evidence>
<accession>A0A2T8I8M1</accession>
<dbReference type="EMBL" id="CM008053">
    <property type="protein sequence ID" value="PVH34015.1"/>
    <property type="molecule type" value="Genomic_DNA"/>
</dbReference>
<gene>
    <name evidence="1" type="ORF">PAHAL_8G119500</name>
</gene>
<sequence>MFCMKGIWPHGKSWLPSSNRCQSKMNLFFPTCLIFSIRGQNRRAKISKGKRRITAISGTQVKNYQKEKEGSLRSLPALQNYLCLSKLPA</sequence>
<reference evidence="1" key="1">
    <citation type="submission" date="2018-04" db="EMBL/GenBank/DDBJ databases">
        <title>WGS assembly of Panicum hallii.</title>
        <authorList>
            <person name="Lovell J."/>
            <person name="Jenkins J."/>
            <person name="Lowry D."/>
            <person name="Mamidi S."/>
            <person name="Sreedasyam A."/>
            <person name="Weng X."/>
            <person name="Barry K."/>
            <person name="Bonette J."/>
            <person name="Campitelli B."/>
            <person name="Daum C."/>
            <person name="Gordon S."/>
            <person name="Gould B."/>
            <person name="Lipzen A."/>
            <person name="Macqueen A."/>
            <person name="Palacio-Mejia J."/>
            <person name="Plott C."/>
            <person name="Shakirov E."/>
            <person name="Shu S."/>
            <person name="Yoshinaga Y."/>
            <person name="Zane M."/>
            <person name="Rokhsar D."/>
            <person name="Grimwood J."/>
            <person name="Schmutz J."/>
            <person name="Juenger T."/>
        </authorList>
    </citation>
    <scope>NUCLEOTIDE SEQUENCE [LARGE SCALE GENOMIC DNA]</scope>
    <source>
        <strain evidence="1">FIL2</strain>
    </source>
</reference>
<dbReference type="Proteomes" id="UP000243499">
    <property type="component" value="Chromosome 8"/>
</dbReference>
<proteinExistence type="predicted"/>
<organism evidence="1">
    <name type="scientific">Panicum hallii</name>
    <dbReference type="NCBI Taxonomy" id="206008"/>
    <lineage>
        <taxon>Eukaryota</taxon>
        <taxon>Viridiplantae</taxon>
        <taxon>Streptophyta</taxon>
        <taxon>Embryophyta</taxon>
        <taxon>Tracheophyta</taxon>
        <taxon>Spermatophyta</taxon>
        <taxon>Magnoliopsida</taxon>
        <taxon>Liliopsida</taxon>
        <taxon>Poales</taxon>
        <taxon>Poaceae</taxon>
        <taxon>PACMAD clade</taxon>
        <taxon>Panicoideae</taxon>
        <taxon>Panicodae</taxon>
        <taxon>Paniceae</taxon>
        <taxon>Panicinae</taxon>
        <taxon>Panicum</taxon>
        <taxon>Panicum sect. Panicum</taxon>
    </lineage>
</organism>
<protein>
    <submittedName>
        <fullName evidence="1">Uncharacterized protein</fullName>
    </submittedName>
</protein>